<dbReference type="AlphaFoldDB" id="A0A1W1DZN3"/>
<evidence type="ECO:0000256" key="3">
    <source>
        <dbReference type="ARBA" id="ARBA00004496"/>
    </source>
</evidence>
<protein>
    <recommendedName>
        <fullName evidence="10">1,6-anhydro-N-acetylmuramyl-L-alanine amidase AmpD</fullName>
        <ecNumber evidence="4">3.5.1.28</ecNumber>
    </recommendedName>
    <alternativeName>
        <fullName evidence="11">N-acetylmuramoyl-L-alanine amidase</fullName>
    </alternativeName>
</protein>
<dbReference type="NCBIfam" id="NF008758">
    <property type="entry name" value="PRK11789.1"/>
    <property type="match status" value="1"/>
</dbReference>
<keyword evidence="7 13" id="KW-0378">Hydrolase</keyword>
<dbReference type="PANTHER" id="PTHR30417:SF4">
    <property type="entry name" value="1,6-ANHYDRO-N-ACETYLMURAMYL-L-ALANINE AMIDASE AMPD"/>
    <property type="match status" value="1"/>
</dbReference>
<sequence length="165" mass="18764">MLTPKQIPSPNYNERPEGEISLLVIHNISLPPNEFGNHYIEQFFTNQLDFKAHPYFQTLKNLQVSAHLLIKRDGSVIQFVAFDKRAWHAGQSNFNGREDCNDFSIGIELEGADDIAYTDKQYKALNENIKTLKSQYPITTVVGHNDIAPGRKTDPGDAFDWSKII</sequence>
<keyword evidence="8" id="KW-0862">Zinc</keyword>
<comment type="subcellular location">
    <subcellularLocation>
        <location evidence="3">Cytoplasm</location>
    </subcellularLocation>
</comment>
<dbReference type="GO" id="GO:0005737">
    <property type="term" value="C:cytoplasm"/>
    <property type="evidence" value="ECO:0007669"/>
    <property type="project" value="UniProtKB-SubCell"/>
</dbReference>
<evidence type="ECO:0000256" key="9">
    <source>
        <dbReference type="ARBA" id="ARBA00023316"/>
    </source>
</evidence>
<reference evidence="13" key="1">
    <citation type="submission" date="2016-10" db="EMBL/GenBank/DDBJ databases">
        <authorList>
            <person name="de Groot N.N."/>
        </authorList>
    </citation>
    <scope>NUCLEOTIDE SEQUENCE</scope>
</reference>
<dbReference type="GO" id="GO:0071555">
    <property type="term" value="P:cell wall organization"/>
    <property type="evidence" value="ECO:0007669"/>
    <property type="project" value="UniProtKB-KW"/>
</dbReference>
<evidence type="ECO:0000256" key="11">
    <source>
        <dbReference type="ARBA" id="ARBA00042615"/>
    </source>
</evidence>
<accession>A0A1W1DZN3</accession>
<evidence type="ECO:0000256" key="5">
    <source>
        <dbReference type="ARBA" id="ARBA00022490"/>
    </source>
</evidence>
<dbReference type="SMART" id="SM00644">
    <property type="entry name" value="Ami_2"/>
    <property type="match status" value="1"/>
</dbReference>
<evidence type="ECO:0000256" key="10">
    <source>
        <dbReference type="ARBA" id="ARBA00039257"/>
    </source>
</evidence>
<evidence type="ECO:0000259" key="12">
    <source>
        <dbReference type="SMART" id="SM00644"/>
    </source>
</evidence>
<dbReference type="InterPro" id="IPR002502">
    <property type="entry name" value="Amidase_domain"/>
</dbReference>
<dbReference type="SUPFAM" id="SSF55846">
    <property type="entry name" value="N-acetylmuramoyl-L-alanine amidase-like"/>
    <property type="match status" value="1"/>
</dbReference>
<dbReference type="Pfam" id="PF01510">
    <property type="entry name" value="Amidase_2"/>
    <property type="match status" value="1"/>
</dbReference>
<keyword evidence="6" id="KW-0479">Metal-binding</keyword>
<dbReference type="GO" id="GO:0008745">
    <property type="term" value="F:N-acetylmuramoyl-L-alanine amidase activity"/>
    <property type="evidence" value="ECO:0007669"/>
    <property type="project" value="UniProtKB-EC"/>
</dbReference>
<evidence type="ECO:0000313" key="13">
    <source>
        <dbReference type="EMBL" id="SFV87031.1"/>
    </source>
</evidence>
<dbReference type="InterPro" id="IPR051206">
    <property type="entry name" value="NAMLAA_amidase_2"/>
</dbReference>
<feature type="domain" description="N-acetylmuramoyl-L-alanine amidase" evidence="12">
    <location>
        <begin position="9"/>
        <end position="156"/>
    </location>
</feature>
<dbReference type="PANTHER" id="PTHR30417">
    <property type="entry name" value="N-ACETYLMURAMOYL-L-ALANINE AMIDASE AMID"/>
    <property type="match status" value="1"/>
</dbReference>
<dbReference type="Gene3D" id="3.40.80.10">
    <property type="entry name" value="Peptidoglycan recognition protein-like"/>
    <property type="match status" value="1"/>
</dbReference>
<organism evidence="13">
    <name type="scientific">hydrothermal vent metagenome</name>
    <dbReference type="NCBI Taxonomy" id="652676"/>
    <lineage>
        <taxon>unclassified sequences</taxon>
        <taxon>metagenomes</taxon>
        <taxon>ecological metagenomes</taxon>
    </lineage>
</organism>
<comment type="catalytic activity">
    <reaction evidence="1">
        <text>Hydrolyzes the link between N-acetylmuramoyl residues and L-amino acid residues in certain cell-wall glycopeptides.</text>
        <dbReference type="EC" id="3.5.1.28"/>
    </reaction>
</comment>
<dbReference type="GO" id="GO:0046872">
    <property type="term" value="F:metal ion binding"/>
    <property type="evidence" value="ECO:0007669"/>
    <property type="project" value="UniProtKB-KW"/>
</dbReference>
<dbReference type="EMBL" id="FPHY01000140">
    <property type="protein sequence ID" value="SFV87031.1"/>
    <property type="molecule type" value="Genomic_DNA"/>
</dbReference>
<evidence type="ECO:0000256" key="6">
    <source>
        <dbReference type="ARBA" id="ARBA00022723"/>
    </source>
</evidence>
<dbReference type="GO" id="GO:0009254">
    <property type="term" value="P:peptidoglycan turnover"/>
    <property type="evidence" value="ECO:0007669"/>
    <property type="project" value="TreeGrafter"/>
</dbReference>
<gene>
    <name evidence="13" type="ORF">MNB_SUP05-SYMBIONT-4-133</name>
</gene>
<evidence type="ECO:0000256" key="1">
    <source>
        <dbReference type="ARBA" id="ARBA00001561"/>
    </source>
</evidence>
<dbReference type="InterPro" id="IPR036505">
    <property type="entry name" value="Amidase/PGRP_sf"/>
</dbReference>
<proteinExistence type="predicted"/>
<evidence type="ECO:0000256" key="2">
    <source>
        <dbReference type="ARBA" id="ARBA00001947"/>
    </source>
</evidence>
<keyword evidence="5" id="KW-0963">Cytoplasm</keyword>
<evidence type="ECO:0000256" key="7">
    <source>
        <dbReference type="ARBA" id="ARBA00022801"/>
    </source>
</evidence>
<comment type="cofactor">
    <cofactor evidence="2">
        <name>Zn(2+)</name>
        <dbReference type="ChEBI" id="CHEBI:29105"/>
    </cofactor>
</comment>
<dbReference type="GO" id="GO:0009253">
    <property type="term" value="P:peptidoglycan catabolic process"/>
    <property type="evidence" value="ECO:0007669"/>
    <property type="project" value="InterPro"/>
</dbReference>
<evidence type="ECO:0000256" key="4">
    <source>
        <dbReference type="ARBA" id="ARBA00011901"/>
    </source>
</evidence>
<keyword evidence="9" id="KW-0961">Cell wall biogenesis/degradation</keyword>
<evidence type="ECO:0000256" key="8">
    <source>
        <dbReference type="ARBA" id="ARBA00022833"/>
    </source>
</evidence>
<name>A0A1W1DZN3_9ZZZZ</name>
<dbReference type="CDD" id="cd06583">
    <property type="entry name" value="PGRP"/>
    <property type="match status" value="1"/>
</dbReference>
<dbReference type="EC" id="3.5.1.28" evidence="4"/>